<dbReference type="InterPro" id="IPR000843">
    <property type="entry name" value="HTH_LacI"/>
</dbReference>
<dbReference type="Gene3D" id="3.40.50.2300">
    <property type="match status" value="2"/>
</dbReference>
<dbReference type="InterPro" id="IPR046335">
    <property type="entry name" value="LacI/GalR-like_sensor"/>
</dbReference>
<dbReference type="PROSITE" id="PS50932">
    <property type="entry name" value="HTH_LACI_2"/>
    <property type="match status" value="1"/>
</dbReference>
<dbReference type="GO" id="GO:0003700">
    <property type="term" value="F:DNA-binding transcription factor activity"/>
    <property type="evidence" value="ECO:0007669"/>
    <property type="project" value="TreeGrafter"/>
</dbReference>
<sequence>MFEQDEPVTSPGRRVTIADVARAAGVAPSTVSRALNGSPKCKPATRERVMRAVEQTGFVVNRRGRALAVGRSEAIALLFTDPFAELFTDPTYARLCDGIVSRLTDGPNLPMILEAATPAERERVLEHVGRGAVDAVIVITPYAGRELLDRLAELPVPVVLCGQLEGDPYRGVFSTVYSDDVIGAALAARALEEVGREAPVSVMGPADNPASVDRIRGYRRVLGSRLGDERVVHTGWDQLSGHRAMREILARGIGFDAVLAGSDRIAVGVIEALREAGREVPGEVSVVGFDDHPLAAQYEPAITTVHQPLREEGKRAAEMAVDMIDGVEAQTVVMDMYLVERDTV</sequence>
<dbReference type="PANTHER" id="PTHR30146:SF109">
    <property type="entry name" value="HTH-TYPE TRANSCRIPTIONAL REGULATOR GALS"/>
    <property type="match status" value="1"/>
</dbReference>
<evidence type="ECO:0000256" key="2">
    <source>
        <dbReference type="ARBA" id="ARBA00023125"/>
    </source>
</evidence>
<evidence type="ECO:0000259" key="4">
    <source>
        <dbReference type="PROSITE" id="PS50932"/>
    </source>
</evidence>
<dbReference type="CDD" id="cd01392">
    <property type="entry name" value="HTH_LacI"/>
    <property type="match status" value="1"/>
</dbReference>
<dbReference type="InterPro" id="IPR028082">
    <property type="entry name" value="Peripla_BP_I"/>
</dbReference>
<dbReference type="GO" id="GO:0000976">
    <property type="term" value="F:transcription cis-regulatory region binding"/>
    <property type="evidence" value="ECO:0007669"/>
    <property type="project" value="TreeGrafter"/>
</dbReference>
<dbReference type="STRING" id="1892869.ACGLYG10_1342"/>
<dbReference type="SUPFAM" id="SSF47413">
    <property type="entry name" value="lambda repressor-like DNA-binding domains"/>
    <property type="match status" value="1"/>
</dbReference>
<name>A0A1M4RYU9_9ACTO</name>
<feature type="domain" description="HTH lacI-type" evidence="4">
    <location>
        <begin position="15"/>
        <end position="69"/>
    </location>
</feature>
<evidence type="ECO:0000256" key="1">
    <source>
        <dbReference type="ARBA" id="ARBA00023015"/>
    </source>
</evidence>
<proteinExistence type="predicted"/>
<keyword evidence="6" id="KW-1185">Reference proteome</keyword>
<dbReference type="RefSeq" id="WP_073329429.1">
    <property type="nucleotide sequence ID" value="NZ_FQTT01000010.1"/>
</dbReference>
<dbReference type="PANTHER" id="PTHR30146">
    <property type="entry name" value="LACI-RELATED TRANSCRIPTIONAL REPRESSOR"/>
    <property type="match status" value="1"/>
</dbReference>
<gene>
    <name evidence="5" type="ORF">ACGLYG10_1342</name>
</gene>
<evidence type="ECO:0000313" key="5">
    <source>
        <dbReference type="EMBL" id="SHE25128.1"/>
    </source>
</evidence>
<dbReference type="PRINTS" id="PR00036">
    <property type="entry name" value="HTHLACI"/>
</dbReference>
<dbReference type="EMBL" id="FQTT01000010">
    <property type="protein sequence ID" value="SHE25128.1"/>
    <property type="molecule type" value="Genomic_DNA"/>
</dbReference>
<keyword evidence="2" id="KW-0238">DNA-binding</keyword>
<dbReference type="InterPro" id="IPR010982">
    <property type="entry name" value="Lambda_DNA-bd_dom_sf"/>
</dbReference>
<accession>A0A1M4RYU9</accession>
<protein>
    <submittedName>
        <fullName evidence="5">Laci bacterial regulatory protein hth signature</fullName>
    </submittedName>
</protein>
<dbReference type="Pfam" id="PF00356">
    <property type="entry name" value="LacI"/>
    <property type="match status" value="1"/>
</dbReference>
<dbReference type="CDD" id="cd06267">
    <property type="entry name" value="PBP1_LacI_sugar_binding-like"/>
    <property type="match status" value="1"/>
</dbReference>
<dbReference type="SUPFAM" id="SSF53822">
    <property type="entry name" value="Periplasmic binding protein-like I"/>
    <property type="match status" value="1"/>
</dbReference>
<dbReference type="Pfam" id="PF13377">
    <property type="entry name" value="Peripla_BP_3"/>
    <property type="match status" value="1"/>
</dbReference>
<keyword evidence="1" id="KW-0805">Transcription regulation</keyword>
<organism evidence="5 6">
    <name type="scientific">Actinomyces glycerinitolerans</name>
    <dbReference type="NCBI Taxonomy" id="1892869"/>
    <lineage>
        <taxon>Bacteria</taxon>
        <taxon>Bacillati</taxon>
        <taxon>Actinomycetota</taxon>
        <taxon>Actinomycetes</taxon>
        <taxon>Actinomycetales</taxon>
        <taxon>Actinomycetaceae</taxon>
        <taxon>Actinomyces</taxon>
    </lineage>
</organism>
<evidence type="ECO:0000256" key="3">
    <source>
        <dbReference type="ARBA" id="ARBA00023163"/>
    </source>
</evidence>
<dbReference type="SMART" id="SM00354">
    <property type="entry name" value="HTH_LACI"/>
    <property type="match status" value="1"/>
</dbReference>
<reference evidence="6" key="1">
    <citation type="submission" date="2016-09" db="EMBL/GenBank/DDBJ databases">
        <authorList>
            <person name="Strepis N."/>
        </authorList>
    </citation>
    <scope>NUCLEOTIDE SEQUENCE [LARGE SCALE GENOMIC DNA]</scope>
</reference>
<keyword evidence="3" id="KW-0804">Transcription</keyword>
<dbReference type="Gene3D" id="1.10.260.40">
    <property type="entry name" value="lambda repressor-like DNA-binding domains"/>
    <property type="match status" value="1"/>
</dbReference>
<evidence type="ECO:0000313" key="6">
    <source>
        <dbReference type="Proteomes" id="UP000184291"/>
    </source>
</evidence>
<dbReference type="Proteomes" id="UP000184291">
    <property type="component" value="Unassembled WGS sequence"/>
</dbReference>
<dbReference type="AlphaFoldDB" id="A0A1M4RYU9"/>